<dbReference type="RefSeq" id="WP_132038993.1">
    <property type="nucleotide sequence ID" value="NZ_SLWU01000003.1"/>
</dbReference>
<dbReference type="EMBL" id="SLWU01000003">
    <property type="protein sequence ID" value="TCO68214.1"/>
    <property type="molecule type" value="Genomic_DNA"/>
</dbReference>
<sequence>MTFEKYKPEGYMIEAGNWCKRYEDFIDDKTVKKCKKERNMQPKGCPNCKYYSYKVISKKLY</sequence>
<dbReference type="AlphaFoldDB" id="A0A4R2K6R4"/>
<evidence type="ECO:0000313" key="1">
    <source>
        <dbReference type="EMBL" id="TCO68214.1"/>
    </source>
</evidence>
<dbReference type="Proteomes" id="UP000294886">
    <property type="component" value="Unassembled WGS sequence"/>
</dbReference>
<reference evidence="1 2" key="1">
    <citation type="submission" date="2019-03" db="EMBL/GenBank/DDBJ databases">
        <title>Genomic Encyclopedia of Type Strains, Phase IV (KMG-IV): sequencing the most valuable type-strain genomes for metagenomic binning, comparative biology and taxonomic classification.</title>
        <authorList>
            <person name="Goeker M."/>
        </authorList>
    </citation>
    <scope>NUCLEOTIDE SEQUENCE [LARGE SCALE GENOMIC DNA]</scope>
    <source>
        <strain evidence="1 2">DSM 13054</strain>
    </source>
</reference>
<accession>A0A4R2K6R4</accession>
<proteinExistence type="predicted"/>
<evidence type="ECO:0000313" key="2">
    <source>
        <dbReference type="Proteomes" id="UP000294886"/>
    </source>
</evidence>
<name>A0A4R2K6R4_9THEO</name>
<organism evidence="1 2">
    <name type="scientific">Caldanaerobacter subterraneus</name>
    <dbReference type="NCBI Taxonomy" id="911092"/>
    <lineage>
        <taxon>Bacteria</taxon>
        <taxon>Bacillati</taxon>
        <taxon>Bacillota</taxon>
        <taxon>Clostridia</taxon>
        <taxon>Thermoanaerobacterales</taxon>
        <taxon>Thermoanaerobacteraceae</taxon>
        <taxon>Caldanaerobacter</taxon>
    </lineage>
</organism>
<comment type="caution">
    <text evidence="1">The sequence shown here is derived from an EMBL/GenBank/DDBJ whole genome shotgun (WGS) entry which is preliminary data.</text>
</comment>
<protein>
    <submittedName>
        <fullName evidence="1">Uncharacterized protein</fullName>
    </submittedName>
</protein>
<gene>
    <name evidence="1" type="ORF">EV203_103111</name>
</gene>